<gene>
    <name evidence="2" type="ORF">E2C01_060984</name>
</gene>
<name>A0A5B7HAJ0_PORTR</name>
<sequence length="155" mass="17424">MRLGGDMGPNMGTTINKIAYATHGRKLNSTSHTCFSMYVNVEGRSKTELTFLLQELEYYLYNCYDIYGSTSDEEAGDQEDKGTKQDPLQESLRKERKNLNMGGSKGRRNVGDYLGFGHDEKPGLRTMRRKVRQDSAGSYVDKETVSISSLDKMVG</sequence>
<evidence type="ECO:0000313" key="2">
    <source>
        <dbReference type="EMBL" id="MPC66829.1"/>
    </source>
</evidence>
<organism evidence="2 3">
    <name type="scientific">Portunus trituberculatus</name>
    <name type="common">Swimming crab</name>
    <name type="synonym">Neptunus trituberculatus</name>
    <dbReference type="NCBI Taxonomy" id="210409"/>
    <lineage>
        <taxon>Eukaryota</taxon>
        <taxon>Metazoa</taxon>
        <taxon>Ecdysozoa</taxon>
        <taxon>Arthropoda</taxon>
        <taxon>Crustacea</taxon>
        <taxon>Multicrustacea</taxon>
        <taxon>Malacostraca</taxon>
        <taxon>Eumalacostraca</taxon>
        <taxon>Eucarida</taxon>
        <taxon>Decapoda</taxon>
        <taxon>Pleocyemata</taxon>
        <taxon>Brachyura</taxon>
        <taxon>Eubrachyura</taxon>
        <taxon>Portunoidea</taxon>
        <taxon>Portunidae</taxon>
        <taxon>Portuninae</taxon>
        <taxon>Portunus</taxon>
    </lineage>
</organism>
<evidence type="ECO:0000313" key="3">
    <source>
        <dbReference type="Proteomes" id="UP000324222"/>
    </source>
</evidence>
<evidence type="ECO:0000256" key="1">
    <source>
        <dbReference type="SAM" id="MobiDB-lite"/>
    </source>
</evidence>
<protein>
    <submittedName>
        <fullName evidence="2">Uncharacterized protein</fullName>
    </submittedName>
</protein>
<keyword evidence="3" id="KW-1185">Reference proteome</keyword>
<feature type="region of interest" description="Disordered" evidence="1">
    <location>
        <begin position="71"/>
        <end position="117"/>
    </location>
</feature>
<dbReference type="AlphaFoldDB" id="A0A5B7HAJ0"/>
<dbReference type="EMBL" id="VSRR010025359">
    <property type="protein sequence ID" value="MPC66829.1"/>
    <property type="molecule type" value="Genomic_DNA"/>
</dbReference>
<comment type="caution">
    <text evidence="2">The sequence shown here is derived from an EMBL/GenBank/DDBJ whole genome shotgun (WGS) entry which is preliminary data.</text>
</comment>
<accession>A0A5B7HAJ0</accession>
<reference evidence="2 3" key="1">
    <citation type="submission" date="2019-05" db="EMBL/GenBank/DDBJ databases">
        <title>Another draft genome of Portunus trituberculatus and its Hox gene families provides insights of decapod evolution.</title>
        <authorList>
            <person name="Jeong J.-H."/>
            <person name="Song I."/>
            <person name="Kim S."/>
            <person name="Choi T."/>
            <person name="Kim D."/>
            <person name="Ryu S."/>
            <person name="Kim W."/>
        </authorList>
    </citation>
    <scope>NUCLEOTIDE SEQUENCE [LARGE SCALE GENOMIC DNA]</scope>
    <source>
        <tissue evidence="2">Muscle</tissue>
    </source>
</reference>
<dbReference type="OrthoDB" id="10009301at2759"/>
<dbReference type="Proteomes" id="UP000324222">
    <property type="component" value="Unassembled WGS sequence"/>
</dbReference>
<proteinExistence type="predicted"/>